<proteinExistence type="predicted"/>
<dbReference type="GO" id="GO:0042910">
    <property type="term" value="F:xenobiotic transmembrane transporter activity"/>
    <property type="evidence" value="ECO:0007669"/>
    <property type="project" value="TreeGrafter"/>
</dbReference>
<dbReference type="InterPro" id="IPR001036">
    <property type="entry name" value="Acrflvin-R"/>
</dbReference>
<accession>A0A2M8Q7P9</accession>
<dbReference type="SUPFAM" id="SSF82714">
    <property type="entry name" value="Multidrug efflux transporter AcrB TolC docking domain, DN and DC subdomains"/>
    <property type="match status" value="1"/>
</dbReference>
<dbReference type="EMBL" id="PGTN01000731">
    <property type="protein sequence ID" value="PJF45812.1"/>
    <property type="molecule type" value="Genomic_DNA"/>
</dbReference>
<dbReference type="Gene3D" id="3.30.70.1320">
    <property type="entry name" value="Multidrug efflux transporter AcrB pore domain like"/>
    <property type="match status" value="1"/>
</dbReference>
<dbReference type="Gene3D" id="3.30.2090.10">
    <property type="entry name" value="Multidrug efflux transporter AcrB TolC docking domain, DN and DC subdomains"/>
    <property type="match status" value="1"/>
</dbReference>
<sequence>ALAKYNLSVARVAASIGANNSNAGGALLDNGQQAMVIRGIGLIRNADDISNIVVAESGGVPIYVKDVARVAVGAAPRTGIFAVGDDRDGVEGIVLMRRGENPSEVLRAIKEAVADLNQNRLPKDVRIVPIYDRTDLVNMTLRTVSRTLAEGLLVVLLVLVFF</sequence>
<gene>
    <name evidence="1" type="ORF">CUN48_16990</name>
</gene>
<evidence type="ECO:0000313" key="2">
    <source>
        <dbReference type="Proteomes" id="UP000230790"/>
    </source>
</evidence>
<dbReference type="AlphaFoldDB" id="A0A2M8Q7P9"/>
<dbReference type="Pfam" id="PF00873">
    <property type="entry name" value="ACR_tran"/>
    <property type="match status" value="1"/>
</dbReference>
<dbReference type="GO" id="GO:0005886">
    <property type="term" value="C:plasma membrane"/>
    <property type="evidence" value="ECO:0007669"/>
    <property type="project" value="TreeGrafter"/>
</dbReference>
<feature type="non-terminal residue" evidence="1">
    <location>
        <position position="1"/>
    </location>
</feature>
<dbReference type="InterPro" id="IPR027463">
    <property type="entry name" value="AcrB_DN_DC_subdom"/>
</dbReference>
<dbReference type="SUPFAM" id="SSF82693">
    <property type="entry name" value="Multidrug efflux transporter AcrB pore domain, PN1, PN2, PC1 and PC2 subdomains"/>
    <property type="match status" value="1"/>
</dbReference>
<dbReference type="Gene3D" id="1.20.1640.10">
    <property type="entry name" value="Multidrug efflux transporter AcrB transmembrane domain"/>
    <property type="match status" value="1"/>
</dbReference>
<comment type="caution">
    <text evidence="1">The sequence shown here is derived from an EMBL/GenBank/DDBJ whole genome shotgun (WGS) entry which is preliminary data.</text>
</comment>
<dbReference type="PANTHER" id="PTHR32063">
    <property type="match status" value="1"/>
</dbReference>
<organism evidence="1 2">
    <name type="scientific">Candidatus Thermofonsia Clade 3 bacterium</name>
    <dbReference type="NCBI Taxonomy" id="2364212"/>
    <lineage>
        <taxon>Bacteria</taxon>
        <taxon>Bacillati</taxon>
        <taxon>Chloroflexota</taxon>
        <taxon>Candidatus Thermofontia</taxon>
        <taxon>Candidatus Thermofonsia Clade 3</taxon>
    </lineage>
</organism>
<protein>
    <submittedName>
        <fullName evidence="1">CusA/CzcA family heavy metal efflux RND transporter</fullName>
    </submittedName>
</protein>
<name>A0A2M8Q7P9_9CHLR</name>
<evidence type="ECO:0000313" key="1">
    <source>
        <dbReference type="EMBL" id="PJF45812.1"/>
    </source>
</evidence>
<dbReference type="Proteomes" id="UP000230790">
    <property type="component" value="Unassembled WGS sequence"/>
</dbReference>
<dbReference type="PANTHER" id="PTHR32063:SF24">
    <property type="entry name" value="CATION EFFLUX SYSTEM (ACRB_ACRD_ACRF FAMILY)"/>
    <property type="match status" value="1"/>
</dbReference>
<feature type="non-terminal residue" evidence="1">
    <location>
        <position position="162"/>
    </location>
</feature>
<reference evidence="1 2" key="1">
    <citation type="submission" date="2017-11" db="EMBL/GenBank/DDBJ databases">
        <title>Evolution of Phototrophy in the Chloroflexi Phylum Driven by Horizontal Gene Transfer.</title>
        <authorList>
            <person name="Ward L.M."/>
            <person name="Hemp J."/>
            <person name="Shih P.M."/>
            <person name="Mcglynn S.E."/>
            <person name="Fischer W."/>
        </authorList>
    </citation>
    <scope>NUCLEOTIDE SEQUENCE [LARGE SCALE GENOMIC DNA]</scope>
    <source>
        <strain evidence="1">JP3_7</strain>
    </source>
</reference>